<dbReference type="Pfam" id="PF04493">
    <property type="entry name" value="Endonuclease_5"/>
    <property type="match status" value="1"/>
</dbReference>
<proteinExistence type="predicted"/>
<keyword evidence="2" id="KW-1185">Reference proteome</keyword>
<dbReference type="Proteomes" id="UP000603200">
    <property type="component" value="Unassembled WGS sequence"/>
</dbReference>
<name>A0ABQ3ZIK3_9ACTN</name>
<sequence>MHYPPAGGARAALVVSSSTRFDDLVEERTAWRDTVADYQPGQFYLRELPALAAVLATTSPVDLLIVDGYVDLDPAGTPGLGAHVRDATGLPVIGVAKTEFHAATHAVPVLRGTATTKPLFVTAAGYDLADAAALVTAMAGPYRFPDALKRVDSLARGRD</sequence>
<reference evidence="1 2" key="1">
    <citation type="submission" date="2021-01" db="EMBL/GenBank/DDBJ databases">
        <title>Whole genome shotgun sequence of Actinoplanes humidus NBRC 14915.</title>
        <authorList>
            <person name="Komaki H."/>
            <person name="Tamura T."/>
        </authorList>
    </citation>
    <scope>NUCLEOTIDE SEQUENCE [LARGE SCALE GENOMIC DNA]</scope>
    <source>
        <strain evidence="1 2">NBRC 14915</strain>
    </source>
</reference>
<evidence type="ECO:0000313" key="2">
    <source>
        <dbReference type="Proteomes" id="UP000603200"/>
    </source>
</evidence>
<dbReference type="EMBL" id="BOMN01000018">
    <property type="protein sequence ID" value="GIE18423.1"/>
    <property type="molecule type" value="Genomic_DNA"/>
</dbReference>
<evidence type="ECO:0000313" key="1">
    <source>
        <dbReference type="EMBL" id="GIE18423.1"/>
    </source>
</evidence>
<evidence type="ECO:0008006" key="3">
    <source>
        <dbReference type="Google" id="ProtNLM"/>
    </source>
</evidence>
<organism evidence="1 2">
    <name type="scientific">Winogradskya humida</name>
    <dbReference type="NCBI Taxonomy" id="113566"/>
    <lineage>
        <taxon>Bacteria</taxon>
        <taxon>Bacillati</taxon>
        <taxon>Actinomycetota</taxon>
        <taxon>Actinomycetes</taxon>
        <taxon>Micromonosporales</taxon>
        <taxon>Micromonosporaceae</taxon>
        <taxon>Winogradskya</taxon>
    </lineage>
</organism>
<dbReference type="InterPro" id="IPR007581">
    <property type="entry name" value="Endonuclease-V"/>
</dbReference>
<gene>
    <name evidence="1" type="ORF">Ahu01nite_015250</name>
</gene>
<comment type="caution">
    <text evidence="1">The sequence shown here is derived from an EMBL/GenBank/DDBJ whole genome shotgun (WGS) entry which is preliminary data.</text>
</comment>
<dbReference type="Gene3D" id="3.30.2170.10">
    <property type="entry name" value="archaeoglobus fulgidus dsm 4304 superfamily"/>
    <property type="match status" value="1"/>
</dbReference>
<accession>A0ABQ3ZIK3</accession>
<protein>
    <recommendedName>
        <fullName evidence="3">Endonuclease V</fullName>
    </recommendedName>
</protein>